<comment type="similarity">
    <text evidence="2">Belongs to the cyclophilin-type PPIase family.</text>
</comment>
<proteinExistence type="inferred from homology"/>
<sequence length="309" mass="34026">MNNQLLAHIVTSRGTITVNLEYEKAPVTVANFVGLAEGRIPNKARALGKPYYDGLTFHRVIADFMIQGGDPLGNGRGGPGYQFPDEFHPDLRHDGPGVLSMANAGPDTNGSQFFITHKETPWLDDKHTVFGRVLKGQDVVDAIRQGDVIERITIERVGEALADYAPEVVYERELKELIKRREEEDRQAQEEIQALIADMEKTHSGLGYKFVQRGNGKRIKAGDTVTVHYVGMLTNGQVFDASVNRQPFTLKVGVGQVISGWEELLLLCAEGDHVLAYLPPELAYGKQGVAGIIPPEAALIFEVQILRVA</sequence>
<dbReference type="RefSeq" id="WP_124396764.1">
    <property type="nucleotide sequence ID" value="NZ_BHZE01000001.1"/>
</dbReference>
<feature type="domain" description="PPIase cyclophilin-type" evidence="9">
    <location>
        <begin position="14"/>
        <end position="145"/>
    </location>
</feature>
<dbReference type="OrthoDB" id="9807797at2"/>
<evidence type="ECO:0000259" key="8">
    <source>
        <dbReference type="PROSITE" id="PS50059"/>
    </source>
</evidence>
<evidence type="ECO:0000256" key="7">
    <source>
        <dbReference type="SAM" id="Coils"/>
    </source>
</evidence>
<keyword evidence="7" id="KW-0175">Coiled coil</keyword>
<evidence type="ECO:0000256" key="6">
    <source>
        <dbReference type="RuleBase" id="RU003915"/>
    </source>
</evidence>
<evidence type="ECO:0000259" key="9">
    <source>
        <dbReference type="PROSITE" id="PS50072"/>
    </source>
</evidence>
<comment type="similarity">
    <text evidence="6">Belongs to the FKBP-type PPIase family.</text>
</comment>
<accession>A0A401XI48</accession>
<dbReference type="PANTHER" id="PTHR45625">
    <property type="entry name" value="PEPTIDYL-PROLYL CIS-TRANS ISOMERASE-RELATED"/>
    <property type="match status" value="1"/>
</dbReference>
<dbReference type="PANTHER" id="PTHR45625:SF4">
    <property type="entry name" value="PEPTIDYLPROLYL ISOMERASE DOMAIN AND WD REPEAT-CONTAINING PROTEIN 1"/>
    <property type="match status" value="1"/>
</dbReference>
<dbReference type="CDD" id="cd00317">
    <property type="entry name" value="cyclophilin"/>
    <property type="match status" value="1"/>
</dbReference>
<evidence type="ECO:0000256" key="5">
    <source>
        <dbReference type="PROSITE-ProRule" id="PRU00277"/>
    </source>
</evidence>
<reference evidence="10 11" key="1">
    <citation type="submission" date="2018-11" db="EMBL/GenBank/DDBJ databases">
        <title>Schleiferia aggregans sp. nov., a moderately thermophilic heterotrophic bacterium isolated from microbial mats at a terrestrial hot spring.</title>
        <authorList>
            <person name="Iino T."/>
            <person name="Ohkuma M."/>
            <person name="Haruta S."/>
        </authorList>
    </citation>
    <scope>NUCLEOTIDE SEQUENCE [LARGE SCALE GENOMIC DNA]</scope>
    <source>
        <strain evidence="10 11">LA</strain>
    </source>
</reference>
<dbReference type="Proteomes" id="UP000286715">
    <property type="component" value="Unassembled WGS sequence"/>
</dbReference>
<dbReference type="PROSITE" id="PS50059">
    <property type="entry name" value="FKBP_PPIASE"/>
    <property type="match status" value="1"/>
</dbReference>
<comment type="caution">
    <text evidence="10">The sequence shown here is derived from an EMBL/GenBank/DDBJ whole genome shotgun (WGS) entry which is preliminary data.</text>
</comment>
<dbReference type="SUPFAM" id="SSF50891">
    <property type="entry name" value="Cyclophilin-like"/>
    <property type="match status" value="1"/>
</dbReference>
<dbReference type="AlphaFoldDB" id="A0A401XI48"/>
<dbReference type="PRINTS" id="PR00153">
    <property type="entry name" value="CSAPPISMRASE"/>
</dbReference>
<dbReference type="EC" id="5.2.1.8" evidence="6"/>
<feature type="domain" description="PPIase FKBP-type" evidence="8">
    <location>
        <begin position="222"/>
        <end position="309"/>
    </location>
</feature>
<keyword evidence="4 5" id="KW-0413">Isomerase</keyword>
<dbReference type="Gene3D" id="2.40.100.10">
    <property type="entry name" value="Cyclophilin-like"/>
    <property type="match status" value="1"/>
</dbReference>
<evidence type="ECO:0000313" key="10">
    <source>
        <dbReference type="EMBL" id="GCD76689.1"/>
    </source>
</evidence>
<dbReference type="InterPro" id="IPR046357">
    <property type="entry name" value="PPIase_dom_sf"/>
</dbReference>
<evidence type="ECO:0000256" key="4">
    <source>
        <dbReference type="ARBA" id="ARBA00023235"/>
    </source>
</evidence>
<dbReference type="FunFam" id="3.10.50.40:FF:000006">
    <property type="entry name" value="Peptidyl-prolyl cis-trans isomerase"/>
    <property type="match status" value="1"/>
</dbReference>
<dbReference type="GO" id="GO:0003755">
    <property type="term" value="F:peptidyl-prolyl cis-trans isomerase activity"/>
    <property type="evidence" value="ECO:0007669"/>
    <property type="project" value="UniProtKB-UniRule"/>
</dbReference>
<feature type="coiled-coil region" evidence="7">
    <location>
        <begin position="167"/>
        <end position="198"/>
    </location>
</feature>
<evidence type="ECO:0000256" key="2">
    <source>
        <dbReference type="ARBA" id="ARBA00007365"/>
    </source>
</evidence>
<dbReference type="InterPro" id="IPR029000">
    <property type="entry name" value="Cyclophilin-like_dom_sf"/>
</dbReference>
<dbReference type="InterPro" id="IPR020892">
    <property type="entry name" value="Cyclophilin-type_PPIase_CS"/>
</dbReference>
<keyword evidence="3 5" id="KW-0697">Rotamase</keyword>
<evidence type="ECO:0000256" key="3">
    <source>
        <dbReference type="ARBA" id="ARBA00023110"/>
    </source>
</evidence>
<evidence type="ECO:0000313" key="11">
    <source>
        <dbReference type="Proteomes" id="UP000286715"/>
    </source>
</evidence>
<dbReference type="InterPro" id="IPR044666">
    <property type="entry name" value="Cyclophilin_A-like"/>
</dbReference>
<dbReference type="Pfam" id="PF00254">
    <property type="entry name" value="FKBP_C"/>
    <property type="match status" value="1"/>
</dbReference>
<comment type="catalytic activity">
    <reaction evidence="1 5 6">
        <text>[protein]-peptidylproline (omega=180) = [protein]-peptidylproline (omega=0)</text>
        <dbReference type="Rhea" id="RHEA:16237"/>
        <dbReference type="Rhea" id="RHEA-COMP:10747"/>
        <dbReference type="Rhea" id="RHEA-COMP:10748"/>
        <dbReference type="ChEBI" id="CHEBI:83833"/>
        <dbReference type="ChEBI" id="CHEBI:83834"/>
        <dbReference type="EC" id="5.2.1.8"/>
    </reaction>
</comment>
<dbReference type="InterPro" id="IPR001179">
    <property type="entry name" value="PPIase_FKBP_dom"/>
</dbReference>
<dbReference type="Pfam" id="PF00160">
    <property type="entry name" value="Pro_isomerase"/>
    <property type="match status" value="1"/>
</dbReference>
<dbReference type="Gene3D" id="3.10.50.40">
    <property type="match status" value="1"/>
</dbReference>
<organism evidence="10 11">
    <name type="scientific">Thermaurantimonas aggregans</name>
    <dbReference type="NCBI Taxonomy" id="2173829"/>
    <lineage>
        <taxon>Bacteria</taxon>
        <taxon>Pseudomonadati</taxon>
        <taxon>Bacteroidota</taxon>
        <taxon>Flavobacteriia</taxon>
        <taxon>Flavobacteriales</taxon>
        <taxon>Schleiferiaceae</taxon>
        <taxon>Thermaurantimonas</taxon>
    </lineage>
</organism>
<dbReference type="EMBL" id="BHZE01000001">
    <property type="protein sequence ID" value="GCD76689.1"/>
    <property type="molecule type" value="Genomic_DNA"/>
</dbReference>
<gene>
    <name evidence="10" type="primary">ppiC_2</name>
    <name evidence="10" type="ORF">JCM31826_01710</name>
</gene>
<dbReference type="GO" id="GO:0006457">
    <property type="term" value="P:protein folding"/>
    <property type="evidence" value="ECO:0007669"/>
    <property type="project" value="InterPro"/>
</dbReference>
<dbReference type="PROSITE" id="PS50072">
    <property type="entry name" value="CSA_PPIASE_2"/>
    <property type="match status" value="1"/>
</dbReference>
<dbReference type="InterPro" id="IPR002130">
    <property type="entry name" value="Cyclophilin-type_PPIase_dom"/>
</dbReference>
<evidence type="ECO:0000256" key="1">
    <source>
        <dbReference type="ARBA" id="ARBA00000971"/>
    </source>
</evidence>
<keyword evidence="11" id="KW-1185">Reference proteome</keyword>
<name>A0A401XI48_9FLAO</name>
<dbReference type="PROSITE" id="PS00170">
    <property type="entry name" value="CSA_PPIASE_1"/>
    <property type="match status" value="1"/>
</dbReference>
<protein>
    <recommendedName>
        <fullName evidence="6">Peptidyl-prolyl cis-trans isomerase</fullName>
        <ecNumber evidence="6">5.2.1.8</ecNumber>
    </recommendedName>
</protein>
<dbReference type="SUPFAM" id="SSF54534">
    <property type="entry name" value="FKBP-like"/>
    <property type="match status" value="1"/>
</dbReference>